<name>A0A6C0I621_9ZZZZ</name>
<organism evidence="1">
    <name type="scientific">viral metagenome</name>
    <dbReference type="NCBI Taxonomy" id="1070528"/>
    <lineage>
        <taxon>unclassified sequences</taxon>
        <taxon>metagenomes</taxon>
        <taxon>organismal metagenomes</taxon>
    </lineage>
</organism>
<proteinExistence type="predicted"/>
<sequence length="134" mass="15245">MAYASLQLNFVRNLSDGGSRDDIMRVKKTETPRLFCIEYEDRTGSIRNRAVATESEVLDFVESVFTLVPVDEDAFQYVQLTCPNFPAILLSTCSIRNEEVQTAIWRVIRATLRNWPAETKRSTEKLRNAAPLSA</sequence>
<accession>A0A6C0I621</accession>
<dbReference type="EMBL" id="MN740117">
    <property type="protein sequence ID" value="QHT88451.1"/>
    <property type="molecule type" value="Genomic_DNA"/>
</dbReference>
<dbReference type="AlphaFoldDB" id="A0A6C0I621"/>
<reference evidence="1" key="1">
    <citation type="journal article" date="2020" name="Nature">
        <title>Giant virus diversity and host interactions through global metagenomics.</title>
        <authorList>
            <person name="Schulz F."/>
            <person name="Roux S."/>
            <person name="Paez-Espino D."/>
            <person name="Jungbluth S."/>
            <person name="Walsh D.A."/>
            <person name="Denef V.J."/>
            <person name="McMahon K.D."/>
            <person name="Konstantinidis K.T."/>
            <person name="Eloe-Fadrosh E.A."/>
            <person name="Kyrpides N.C."/>
            <person name="Woyke T."/>
        </authorList>
    </citation>
    <scope>NUCLEOTIDE SEQUENCE</scope>
    <source>
        <strain evidence="1">GVMAG-M-3300023184-50</strain>
    </source>
</reference>
<protein>
    <submittedName>
        <fullName evidence="1">Uncharacterized protein</fullName>
    </submittedName>
</protein>
<evidence type="ECO:0000313" key="1">
    <source>
        <dbReference type="EMBL" id="QHT88451.1"/>
    </source>
</evidence>